<evidence type="ECO:0000256" key="10">
    <source>
        <dbReference type="ARBA" id="ARBA00022989"/>
    </source>
</evidence>
<dbReference type="PIRSF" id="PIRSF006404">
    <property type="entry name" value="UCP006404_Pept_M50_CBS"/>
    <property type="match status" value="1"/>
</dbReference>
<evidence type="ECO:0000256" key="1">
    <source>
        <dbReference type="ARBA" id="ARBA00004651"/>
    </source>
</evidence>
<keyword evidence="4 14" id="KW-0645">Protease</keyword>
<sequence length="385" mass="41849">MRGNIQVLTLKGIPIRVHFSFLLILPLLAWSFGQSFQLAARAADVPPERLSGHPLVWGLGVAVALFLSVLLHELAHSVYALRKGGEVSDIRLMMIGGVSNITRMPDGARHEALMALAGPVTSLGLGALALFVHHLLADTRSFNLSFAVFYLGSLNIFLGIFNLLPAFPMDGGRILRAVLTGWLGRVRATRVAGWVGQGFALLFGLYGIVTGNFILLFIAFFVFMGATAESRQVLLQSKLADVPVRELMGPRTATVEAEASLRELTELLYGERLRAAPVVEQGRVVGLVTVEALRQVPVEKLAGMAVRELSEPVPVLTPDSTAWEALQEMGQRQMLQLPVTEDGVLVGMVSQEDILRGLELRELKLKESRGRGPWNLGGRGHESPT</sequence>
<dbReference type="CDD" id="cd06164">
    <property type="entry name" value="S2P-M50_SpoIVFB_CBS"/>
    <property type="match status" value="1"/>
</dbReference>
<dbReference type="GO" id="GO:0046872">
    <property type="term" value="F:metal ion binding"/>
    <property type="evidence" value="ECO:0007669"/>
    <property type="project" value="UniProtKB-UniRule"/>
</dbReference>
<dbReference type="Gene3D" id="3.10.580.10">
    <property type="entry name" value="CBS-domain"/>
    <property type="match status" value="2"/>
</dbReference>
<feature type="domain" description="CBS" evidence="18">
    <location>
        <begin position="248"/>
        <end position="303"/>
    </location>
</feature>
<dbReference type="PANTHER" id="PTHR39188:SF3">
    <property type="entry name" value="STAGE IV SPORULATION PROTEIN FB"/>
    <property type="match status" value="1"/>
</dbReference>
<keyword evidence="5 14" id="KW-0812">Transmembrane</keyword>
<dbReference type="eggNOG" id="COG1994">
    <property type="taxonomic scope" value="Bacteria"/>
</dbReference>
<comment type="caution">
    <text evidence="14">Lacks conserved residue(s) required for the propagation of feature annotation.</text>
</comment>
<evidence type="ECO:0000256" key="7">
    <source>
        <dbReference type="ARBA" id="ARBA00022737"/>
    </source>
</evidence>
<keyword evidence="3" id="KW-1003">Cell membrane</keyword>
<keyword evidence="8 14" id="KW-0378">Hydrolase</keyword>
<evidence type="ECO:0000256" key="5">
    <source>
        <dbReference type="ARBA" id="ARBA00022692"/>
    </source>
</evidence>
<dbReference type="GO" id="GO:0008237">
    <property type="term" value="F:metallopeptidase activity"/>
    <property type="evidence" value="ECO:0007669"/>
    <property type="project" value="UniProtKB-UniRule"/>
</dbReference>
<feature type="active site" evidence="15">
    <location>
        <position position="73"/>
    </location>
</feature>
<evidence type="ECO:0000256" key="14">
    <source>
        <dbReference type="PIRNR" id="PIRNR006404"/>
    </source>
</evidence>
<feature type="domain" description="CBS" evidence="18">
    <location>
        <begin position="309"/>
        <end position="365"/>
    </location>
</feature>
<evidence type="ECO:0000313" key="19">
    <source>
        <dbReference type="EMBL" id="EPX64042.1"/>
    </source>
</evidence>
<comment type="subcellular location">
    <subcellularLocation>
        <location evidence="1">Cell membrane</location>
        <topology evidence="1">Multi-pass membrane protein</topology>
    </subcellularLocation>
</comment>
<keyword evidence="9 14" id="KW-0862">Zinc</keyword>
<evidence type="ECO:0000256" key="4">
    <source>
        <dbReference type="ARBA" id="ARBA00022670"/>
    </source>
</evidence>
<evidence type="ECO:0000259" key="18">
    <source>
        <dbReference type="PROSITE" id="PS51371"/>
    </source>
</evidence>
<protein>
    <recommendedName>
        <fullName evidence="14">Zinc metalloprotease</fullName>
    </recommendedName>
</protein>
<feature type="transmembrane region" description="Helical" evidence="14">
    <location>
        <begin position="199"/>
        <end position="224"/>
    </location>
</feature>
<comment type="caution">
    <text evidence="19">The sequence shown here is derived from an EMBL/GenBank/DDBJ whole genome shotgun (WGS) entry which is preliminary data.</text>
</comment>
<name>S9PNK7_CYSF2</name>
<evidence type="ECO:0000256" key="11">
    <source>
        <dbReference type="ARBA" id="ARBA00023049"/>
    </source>
</evidence>
<dbReference type="Pfam" id="PF00571">
    <property type="entry name" value="CBS"/>
    <property type="match status" value="2"/>
</dbReference>
<keyword evidence="13 14" id="KW-0472">Membrane</keyword>
<evidence type="ECO:0000256" key="2">
    <source>
        <dbReference type="ARBA" id="ARBA00007931"/>
    </source>
</evidence>
<dbReference type="InterPro" id="IPR046342">
    <property type="entry name" value="CBS_dom_sf"/>
</dbReference>
<organism evidence="19 20">
    <name type="scientific">Cystobacter fuscus (strain ATCC 25194 / DSM 2262 / NBRC 100088 / M29)</name>
    <dbReference type="NCBI Taxonomy" id="1242864"/>
    <lineage>
        <taxon>Bacteria</taxon>
        <taxon>Pseudomonadati</taxon>
        <taxon>Myxococcota</taxon>
        <taxon>Myxococcia</taxon>
        <taxon>Myxococcales</taxon>
        <taxon>Cystobacterineae</taxon>
        <taxon>Archangiaceae</taxon>
        <taxon>Cystobacter</taxon>
    </lineage>
</organism>
<dbReference type="RefSeq" id="WP_002621355.1">
    <property type="nucleotide sequence ID" value="NZ_ANAH02000004.1"/>
</dbReference>
<keyword evidence="20" id="KW-1185">Reference proteome</keyword>
<evidence type="ECO:0000256" key="13">
    <source>
        <dbReference type="ARBA" id="ARBA00023136"/>
    </source>
</evidence>
<accession>S9PNK7</accession>
<dbReference type="EMBL" id="ANAH02000004">
    <property type="protein sequence ID" value="EPX64042.1"/>
    <property type="molecule type" value="Genomic_DNA"/>
</dbReference>
<feature type="binding site" evidence="16">
    <location>
        <position position="72"/>
    </location>
    <ligand>
        <name>Zn(2+)</name>
        <dbReference type="ChEBI" id="CHEBI:29105"/>
        <note>catalytic</note>
    </ligand>
</feature>
<feature type="binding site" evidence="16">
    <location>
        <position position="170"/>
    </location>
    <ligand>
        <name>Zn(2+)</name>
        <dbReference type="ChEBI" id="CHEBI:29105"/>
        <note>catalytic</note>
    </ligand>
</feature>
<proteinExistence type="inferred from homology"/>
<dbReference type="SMART" id="SM00116">
    <property type="entry name" value="CBS"/>
    <property type="match status" value="2"/>
</dbReference>
<keyword evidence="6 14" id="KW-0479">Metal-binding</keyword>
<gene>
    <name evidence="19" type="ORF">D187_005175</name>
</gene>
<evidence type="ECO:0000256" key="17">
    <source>
        <dbReference type="PROSITE-ProRule" id="PRU00703"/>
    </source>
</evidence>
<dbReference type="GO" id="GO:0005886">
    <property type="term" value="C:plasma membrane"/>
    <property type="evidence" value="ECO:0007669"/>
    <property type="project" value="UniProtKB-SubCell"/>
</dbReference>
<dbReference type="AlphaFoldDB" id="S9PNK7"/>
<evidence type="ECO:0000256" key="6">
    <source>
        <dbReference type="ARBA" id="ARBA00022723"/>
    </source>
</evidence>
<comment type="cofactor">
    <cofactor evidence="14 16">
        <name>Zn(2+)</name>
        <dbReference type="ChEBI" id="CHEBI:29105"/>
    </cofactor>
    <text evidence="14 16">Binds 1 zinc ion per subunit.</text>
</comment>
<dbReference type="InterPro" id="IPR008915">
    <property type="entry name" value="Peptidase_M50"/>
</dbReference>
<feature type="transmembrane region" description="Helical" evidence="14">
    <location>
        <begin position="113"/>
        <end position="136"/>
    </location>
</feature>
<keyword evidence="7" id="KW-0677">Repeat</keyword>
<evidence type="ECO:0000313" key="20">
    <source>
        <dbReference type="Proteomes" id="UP000011682"/>
    </source>
</evidence>
<dbReference type="Pfam" id="PF02163">
    <property type="entry name" value="Peptidase_M50"/>
    <property type="match status" value="2"/>
</dbReference>
<dbReference type="OrthoDB" id="9781963at2"/>
<feature type="transmembrane region" description="Helical" evidence="14">
    <location>
        <begin position="142"/>
        <end position="164"/>
    </location>
</feature>
<keyword evidence="12 17" id="KW-0129">CBS domain</keyword>
<dbReference type="eggNOG" id="COG0517">
    <property type="taxonomic scope" value="Bacteria"/>
</dbReference>
<evidence type="ECO:0000256" key="9">
    <source>
        <dbReference type="ARBA" id="ARBA00022833"/>
    </source>
</evidence>
<dbReference type="InterPro" id="IPR016483">
    <property type="entry name" value="UCP006404_Pept_M50_CBS"/>
</dbReference>
<comment type="similarity">
    <text evidence="2 14">Belongs to the peptidase M50B family.</text>
</comment>
<dbReference type="SUPFAM" id="SSF54631">
    <property type="entry name" value="CBS-domain pair"/>
    <property type="match status" value="1"/>
</dbReference>
<feature type="transmembrane region" description="Helical" evidence="14">
    <location>
        <begin position="52"/>
        <end position="72"/>
    </location>
</feature>
<evidence type="ECO:0000256" key="8">
    <source>
        <dbReference type="ARBA" id="ARBA00022801"/>
    </source>
</evidence>
<dbReference type="PANTHER" id="PTHR39188">
    <property type="entry name" value="MEMBRANE-ASSOCIATED ZINC METALLOPROTEASE M50B"/>
    <property type="match status" value="1"/>
</dbReference>
<dbReference type="PROSITE" id="PS51371">
    <property type="entry name" value="CBS"/>
    <property type="match status" value="2"/>
</dbReference>
<reference evidence="19" key="1">
    <citation type="submission" date="2013-05" db="EMBL/GenBank/DDBJ databases">
        <title>Genome assembly of Cystobacter fuscus DSM 2262.</title>
        <authorList>
            <person name="Sharma G."/>
            <person name="Khatri I."/>
            <person name="Kaur C."/>
            <person name="Mayilraj S."/>
            <person name="Subramanian S."/>
        </authorList>
    </citation>
    <scope>NUCLEOTIDE SEQUENCE [LARGE SCALE GENOMIC DNA]</scope>
    <source>
        <strain evidence="19">DSM 2262</strain>
    </source>
</reference>
<evidence type="ECO:0000256" key="3">
    <source>
        <dbReference type="ARBA" id="ARBA00022475"/>
    </source>
</evidence>
<dbReference type="InterPro" id="IPR000644">
    <property type="entry name" value="CBS_dom"/>
</dbReference>
<keyword evidence="10 14" id="KW-1133">Transmembrane helix</keyword>
<dbReference type="GO" id="GO:0006508">
    <property type="term" value="P:proteolysis"/>
    <property type="evidence" value="ECO:0007669"/>
    <property type="project" value="UniProtKB-KW"/>
</dbReference>
<keyword evidence="11 14" id="KW-0482">Metalloprotease</keyword>
<evidence type="ECO:0000256" key="15">
    <source>
        <dbReference type="PIRSR" id="PIRSR006404-1"/>
    </source>
</evidence>
<feature type="binding site" evidence="16">
    <location>
        <position position="76"/>
    </location>
    <ligand>
        <name>Zn(2+)</name>
        <dbReference type="ChEBI" id="CHEBI:29105"/>
        <note>catalytic</note>
    </ligand>
</feature>
<evidence type="ECO:0000256" key="16">
    <source>
        <dbReference type="PIRSR" id="PIRSR006404-2"/>
    </source>
</evidence>
<dbReference type="Proteomes" id="UP000011682">
    <property type="component" value="Unassembled WGS sequence"/>
</dbReference>
<evidence type="ECO:0000256" key="12">
    <source>
        <dbReference type="ARBA" id="ARBA00023122"/>
    </source>
</evidence>